<dbReference type="Proteomes" id="UP000585609">
    <property type="component" value="Unassembled WGS sequence"/>
</dbReference>
<evidence type="ECO:0000313" key="3">
    <source>
        <dbReference type="Proteomes" id="UP000585609"/>
    </source>
</evidence>
<sequence>MHAIEHVTKDDGLRLLSKLEEIARRQVIIATPVGFLASGSNHETLATHRSGWTIEEFKQRGYSIRGYALAIRVGEDVCHPGCLLKYILLFVTYFLGPLVYFIPSKAINMVCVKKIT</sequence>
<keyword evidence="1" id="KW-0472">Membrane</keyword>
<proteinExistence type="predicted"/>
<reference evidence="2 3" key="1">
    <citation type="journal article" date="2020" name="Front. Microbiol.">
        <title>Single-cell genomics of novel Actinobacteria with the Wood-Ljungdahl pathway discovered in a serpentinizing system.</title>
        <authorList>
            <person name="Merino N."/>
            <person name="Kawai M."/>
            <person name="Boyd E.S."/>
            <person name="Colman D.R."/>
            <person name="McGlynn S.E."/>
            <person name="Nealson K.H."/>
            <person name="Kurokawa K."/>
            <person name="Hongoh Y."/>
        </authorList>
    </citation>
    <scope>NUCLEOTIDE SEQUENCE [LARGE SCALE GENOMIC DNA]</scope>
    <source>
        <strain evidence="2 3">S09_30</strain>
    </source>
</reference>
<evidence type="ECO:0000256" key="1">
    <source>
        <dbReference type="SAM" id="Phobius"/>
    </source>
</evidence>
<keyword evidence="1" id="KW-1133">Transmembrane helix</keyword>
<evidence type="ECO:0008006" key="4">
    <source>
        <dbReference type="Google" id="ProtNLM"/>
    </source>
</evidence>
<dbReference type="AlphaFoldDB" id="A0A6V8NXM6"/>
<gene>
    <name evidence="2" type="ORF">HKBW3S09_01681</name>
</gene>
<keyword evidence="1" id="KW-0812">Transmembrane</keyword>
<dbReference type="EMBL" id="BLRW01000410">
    <property type="protein sequence ID" value="GFP24214.1"/>
    <property type="molecule type" value="Genomic_DNA"/>
</dbReference>
<organism evidence="2 3">
    <name type="scientific">Candidatus Hakubella thermalkaliphila</name>
    <dbReference type="NCBI Taxonomy" id="2754717"/>
    <lineage>
        <taxon>Bacteria</taxon>
        <taxon>Bacillati</taxon>
        <taxon>Actinomycetota</taxon>
        <taxon>Actinomycetota incertae sedis</taxon>
        <taxon>Candidatus Hakubellales</taxon>
        <taxon>Candidatus Hakubellaceae</taxon>
        <taxon>Candidatus Hakubella</taxon>
    </lineage>
</organism>
<evidence type="ECO:0000313" key="2">
    <source>
        <dbReference type="EMBL" id="GFP24214.1"/>
    </source>
</evidence>
<name>A0A6V8NXM6_9ACTN</name>
<protein>
    <recommendedName>
        <fullName evidence="4">Methyltransferase type 11 domain-containing protein</fullName>
    </recommendedName>
</protein>
<feature type="transmembrane region" description="Helical" evidence="1">
    <location>
        <begin position="83"/>
        <end position="103"/>
    </location>
</feature>
<accession>A0A6V8NXM6</accession>
<comment type="caution">
    <text evidence="2">The sequence shown here is derived from an EMBL/GenBank/DDBJ whole genome shotgun (WGS) entry which is preliminary data.</text>
</comment>